<keyword evidence="1" id="KW-0472">Membrane</keyword>
<gene>
    <name evidence="2" type="ORF">ERS852444_01104</name>
</gene>
<reference evidence="2 3" key="1">
    <citation type="submission" date="2015-09" db="EMBL/GenBank/DDBJ databases">
        <authorList>
            <consortium name="Pathogen Informatics"/>
        </authorList>
    </citation>
    <scope>NUCLEOTIDE SEQUENCE [LARGE SCALE GENOMIC DNA]</scope>
    <source>
        <strain evidence="2 3">2789STDY5608887</strain>
    </source>
</reference>
<organism evidence="2 3">
    <name type="scientific">Roseburia inulinivorans</name>
    <dbReference type="NCBI Taxonomy" id="360807"/>
    <lineage>
        <taxon>Bacteria</taxon>
        <taxon>Bacillati</taxon>
        <taxon>Bacillota</taxon>
        <taxon>Clostridia</taxon>
        <taxon>Lachnospirales</taxon>
        <taxon>Lachnospiraceae</taxon>
        <taxon>Roseburia</taxon>
    </lineage>
</organism>
<dbReference type="AlphaFoldDB" id="A0A173SNQ3"/>
<feature type="transmembrane region" description="Helical" evidence="1">
    <location>
        <begin position="163"/>
        <end position="181"/>
    </location>
</feature>
<keyword evidence="1" id="KW-0812">Transmembrane</keyword>
<dbReference type="InterPro" id="IPR021359">
    <property type="entry name" value="DUF2812"/>
</dbReference>
<evidence type="ECO:0000313" key="3">
    <source>
        <dbReference type="Proteomes" id="UP000095453"/>
    </source>
</evidence>
<sequence length="195" mass="23059">MSKKCYRFFGGLLNTQEKWLNKMSEKGYRLVRAGKLLYEFEKCKPDEVTYCVEFIGEKSKESSIDYANFLEDMGYKVFFKNINLNYSVGKVRWRPWAERGGRIATNTTTFNREILIVEKANDGKPFELHTSYDDKEKYYRNLRNPWLFLLLMFALFAVTKQSIIFGIFALVSVIPGSIYQIQIMKIRKEAKTQEW</sequence>
<dbReference type="EMBL" id="CYXX01000006">
    <property type="protein sequence ID" value="CUM92324.1"/>
    <property type="molecule type" value="Genomic_DNA"/>
</dbReference>
<name>A0A173SNQ3_9FIRM</name>
<proteinExistence type="predicted"/>
<keyword evidence="1" id="KW-1133">Transmembrane helix</keyword>
<dbReference type="Proteomes" id="UP000095453">
    <property type="component" value="Unassembled WGS sequence"/>
</dbReference>
<feature type="transmembrane region" description="Helical" evidence="1">
    <location>
        <begin position="141"/>
        <end position="157"/>
    </location>
</feature>
<dbReference type="Pfam" id="PF11193">
    <property type="entry name" value="DUF2812"/>
    <property type="match status" value="1"/>
</dbReference>
<accession>A0A173SNQ3</accession>
<dbReference type="RefSeq" id="WP_055168419.1">
    <property type="nucleotide sequence ID" value="NZ_CYXX01000006.1"/>
</dbReference>
<evidence type="ECO:0000313" key="2">
    <source>
        <dbReference type="EMBL" id="CUM92324.1"/>
    </source>
</evidence>
<evidence type="ECO:0000256" key="1">
    <source>
        <dbReference type="SAM" id="Phobius"/>
    </source>
</evidence>
<protein>
    <submittedName>
        <fullName evidence="2">Protein of uncharacterized function (DUF2812)</fullName>
    </submittedName>
</protein>